<keyword evidence="3" id="KW-1185">Reference proteome</keyword>
<evidence type="ECO:0000313" key="4">
    <source>
        <dbReference type="Proteomes" id="UP000435112"/>
    </source>
</evidence>
<proteinExistence type="predicted"/>
<sequence length="68" mass="6743">VDFLLGESAVLQYAASANAVTTVSTNSGDGDEGDDVIQAREQAPVLSKAKGEAVDVVPAAAVATPPMG</sequence>
<organism evidence="2 3">
    <name type="scientific">Phytophthora rubi</name>
    <dbReference type="NCBI Taxonomy" id="129364"/>
    <lineage>
        <taxon>Eukaryota</taxon>
        <taxon>Sar</taxon>
        <taxon>Stramenopiles</taxon>
        <taxon>Oomycota</taxon>
        <taxon>Peronosporomycetes</taxon>
        <taxon>Peronosporales</taxon>
        <taxon>Peronosporaceae</taxon>
        <taxon>Phytophthora</taxon>
    </lineage>
</organism>
<gene>
    <name evidence="1" type="ORF">PR002_g28731</name>
    <name evidence="2" type="ORF">PR003_g25916</name>
</gene>
<dbReference type="Proteomes" id="UP000434957">
    <property type="component" value="Unassembled WGS sequence"/>
</dbReference>
<dbReference type="AlphaFoldDB" id="A0A6A4CCL6"/>
<dbReference type="Proteomes" id="UP000435112">
    <property type="component" value="Unassembled WGS sequence"/>
</dbReference>
<dbReference type="EMBL" id="QXFU01005206">
    <property type="protein sequence ID" value="KAE8965247.1"/>
    <property type="molecule type" value="Genomic_DNA"/>
</dbReference>
<reference evidence="2 3" key="1">
    <citation type="submission" date="2018-08" db="EMBL/GenBank/DDBJ databases">
        <title>Genomic investigation of the strawberry pathogen Phytophthora fragariae indicates pathogenicity is determined by transcriptional variation in three key races.</title>
        <authorList>
            <person name="Adams T.M."/>
            <person name="Armitage A.D."/>
            <person name="Sobczyk M.K."/>
            <person name="Bates H.J."/>
            <person name="Dunwell J.M."/>
            <person name="Nellist C.F."/>
            <person name="Harrison R.J."/>
        </authorList>
    </citation>
    <scope>NUCLEOTIDE SEQUENCE [LARGE SCALE GENOMIC DNA]</scope>
    <source>
        <strain evidence="1 4">SCRP324</strain>
        <strain evidence="2 3">SCRP333</strain>
    </source>
</reference>
<evidence type="ECO:0000313" key="2">
    <source>
        <dbReference type="EMBL" id="KAE9287983.1"/>
    </source>
</evidence>
<name>A0A6A4CCL6_9STRA</name>
<evidence type="ECO:0000313" key="1">
    <source>
        <dbReference type="EMBL" id="KAE8965247.1"/>
    </source>
</evidence>
<comment type="caution">
    <text evidence="2">The sequence shown here is derived from an EMBL/GenBank/DDBJ whole genome shotgun (WGS) entry which is preliminary data.</text>
</comment>
<dbReference type="EMBL" id="QXFT01003222">
    <property type="protein sequence ID" value="KAE9287983.1"/>
    <property type="molecule type" value="Genomic_DNA"/>
</dbReference>
<feature type="non-terminal residue" evidence="2">
    <location>
        <position position="1"/>
    </location>
</feature>
<protein>
    <submittedName>
        <fullName evidence="2">Uncharacterized protein</fullName>
    </submittedName>
</protein>
<evidence type="ECO:0000313" key="3">
    <source>
        <dbReference type="Proteomes" id="UP000434957"/>
    </source>
</evidence>
<accession>A0A6A4CCL6</accession>